<dbReference type="RefSeq" id="WP_085192387.1">
    <property type="nucleotide sequence ID" value="NZ_AP022605.1"/>
</dbReference>
<evidence type="ECO:0000313" key="2">
    <source>
        <dbReference type="Proteomes" id="UP000193564"/>
    </source>
</evidence>
<dbReference type="EMBL" id="LQOS01000049">
    <property type="protein sequence ID" value="ORV37404.1"/>
    <property type="molecule type" value="Genomic_DNA"/>
</dbReference>
<proteinExistence type="predicted"/>
<evidence type="ECO:0000313" key="1">
    <source>
        <dbReference type="EMBL" id="ORV37404.1"/>
    </source>
</evidence>
<dbReference type="Gene3D" id="3.40.50.1000">
    <property type="entry name" value="HAD superfamily/HAD-like"/>
    <property type="match status" value="1"/>
</dbReference>
<dbReference type="InterPro" id="IPR023198">
    <property type="entry name" value="PGP-like_dom2"/>
</dbReference>
<accession>A0A1X1SZU5</accession>
<protein>
    <submittedName>
        <fullName evidence="1">Haloacid dehalogenase</fullName>
    </submittedName>
</protein>
<gene>
    <name evidence="1" type="ORF">AWC01_16320</name>
</gene>
<keyword evidence="2" id="KW-1185">Reference proteome</keyword>
<dbReference type="SUPFAM" id="SSF56784">
    <property type="entry name" value="HAD-like"/>
    <property type="match status" value="1"/>
</dbReference>
<dbReference type="Pfam" id="PF00702">
    <property type="entry name" value="Hydrolase"/>
    <property type="match status" value="1"/>
</dbReference>
<dbReference type="PANTHER" id="PTHR42896">
    <property type="entry name" value="XYLULOSE-1,5-BISPHOSPHATE (XUBP) PHOSPHATASE"/>
    <property type="match status" value="1"/>
</dbReference>
<dbReference type="InterPro" id="IPR023214">
    <property type="entry name" value="HAD_sf"/>
</dbReference>
<dbReference type="Gene3D" id="1.10.150.240">
    <property type="entry name" value="Putative phosphatase, domain 2"/>
    <property type="match status" value="1"/>
</dbReference>
<name>A0A1X1SZU5_9MYCO</name>
<sequence length="272" mass="29351">MQTTGERTPGERTPGVGRFWWEGARPLGADVTPLEALVFDLEALTDLDHDVHRLVFNAAFAAHRVPIAWSEARYRRLRVLRDERRRVLAELRNHCVGPECDVLIELLADEICSTKATMFDEMVLDVGATPRPGLDDLVGDAFAAGVPVAVVTAGRRAWVEPLVRQLVGEGQVETIVTRDDVTTPGVDAYRLALDELGVTNDRVVAVTGTTAGLRAATAAGLATILVGQHDAPRDEVAALAVRADYGGAEPLRLSACERLYARSTARRTAPAA</sequence>
<dbReference type="AlphaFoldDB" id="A0A1X1SZU5"/>
<dbReference type="PANTHER" id="PTHR42896:SF2">
    <property type="entry name" value="CBBY-LIKE PROTEIN"/>
    <property type="match status" value="1"/>
</dbReference>
<dbReference type="STRING" id="126673.AWC01_16320"/>
<organism evidence="1 2">
    <name type="scientific">Mycolicibacterium doricum</name>
    <dbReference type="NCBI Taxonomy" id="126673"/>
    <lineage>
        <taxon>Bacteria</taxon>
        <taxon>Bacillati</taxon>
        <taxon>Actinomycetota</taxon>
        <taxon>Actinomycetes</taxon>
        <taxon>Mycobacteriales</taxon>
        <taxon>Mycobacteriaceae</taxon>
        <taxon>Mycolicibacterium</taxon>
    </lineage>
</organism>
<dbReference type="GO" id="GO:0016787">
    <property type="term" value="F:hydrolase activity"/>
    <property type="evidence" value="ECO:0007669"/>
    <property type="project" value="InterPro"/>
</dbReference>
<dbReference type="InterPro" id="IPR044999">
    <property type="entry name" value="CbbY-like"/>
</dbReference>
<dbReference type="InterPro" id="IPR006439">
    <property type="entry name" value="HAD-SF_hydro_IA"/>
</dbReference>
<dbReference type="PRINTS" id="PR00413">
    <property type="entry name" value="HADHALOGNASE"/>
</dbReference>
<dbReference type="InterPro" id="IPR036412">
    <property type="entry name" value="HAD-like_sf"/>
</dbReference>
<reference evidence="1 2" key="1">
    <citation type="submission" date="2016-01" db="EMBL/GenBank/DDBJ databases">
        <title>The new phylogeny of the genus Mycobacterium.</title>
        <authorList>
            <person name="Tarcisio F."/>
            <person name="Conor M."/>
            <person name="Antonella G."/>
            <person name="Elisabetta G."/>
            <person name="Giulia F.S."/>
            <person name="Sara T."/>
            <person name="Anna F."/>
            <person name="Clotilde B."/>
            <person name="Roberto B."/>
            <person name="Veronica D.S."/>
            <person name="Fabio R."/>
            <person name="Monica P."/>
            <person name="Olivier J."/>
            <person name="Enrico T."/>
            <person name="Nicola S."/>
        </authorList>
    </citation>
    <scope>NUCLEOTIDE SEQUENCE [LARGE SCALE GENOMIC DNA]</scope>
    <source>
        <strain evidence="1 2">DSM 44339</strain>
    </source>
</reference>
<comment type="caution">
    <text evidence="1">The sequence shown here is derived from an EMBL/GenBank/DDBJ whole genome shotgun (WGS) entry which is preliminary data.</text>
</comment>
<dbReference type="Proteomes" id="UP000193564">
    <property type="component" value="Unassembled WGS sequence"/>
</dbReference>